<dbReference type="AlphaFoldDB" id="A0A3Q2X4L9"/>
<name>A0A3Q2X4L9_HAPBU</name>
<protein>
    <submittedName>
        <fullName evidence="1">Uncharacterized protein</fullName>
    </submittedName>
</protein>
<accession>A0A3Q2X4L9</accession>
<dbReference type="GeneTree" id="ENSGT00940000176917"/>
<keyword evidence="2" id="KW-1185">Reference proteome</keyword>
<reference evidence="1" key="1">
    <citation type="submission" date="2025-08" db="UniProtKB">
        <authorList>
            <consortium name="Ensembl"/>
        </authorList>
    </citation>
    <scope>IDENTIFICATION</scope>
</reference>
<evidence type="ECO:0000313" key="2">
    <source>
        <dbReference type="Proteomes" id="UP000264840"/>
    </source>
</evidence>
<proteinExistence type="predicted"/>
<dbReference type="OMA" id="FVTLQYI"/>
<reference evidence="1" key="2">
    <citation type="submission" date="2025-09" db="UniProtKB">
        <authorList>
            <consortium name="Ensembl"/>
        </authorList>
    </citation>
    <scope>IDENTIFICATION</scope>
</reference>
<dbReference type="Proteomes" id="UP000264840">
    <property type="component" value="Unplaced"/>
</dbReference>
<evidence type="ECO:0000313" key="1">
    <source>
        <dbReference type="Ensembl" id="ENSHBUP00000034614.1"/>
    </source>
</evidence>
<organism evidence="1 2">
    <name type="scientific">Haplochromis burtoni</name>
    <name type="common">Burton's mouthbrooder</name>
    <name type="synonym">Chromis burtoni</name>
    <dbReference type="NCBI Taxonomy" id="8153"/>
    <lineage>
        <taxon>Eukaryota</taxon>
        <taxon>Metazoa</taxon>
        <taxon>Chordata</taxon>
        <taxon>Craniata</taxon>
        <taxon>Vertebrata</taxon>
        <taxon>Euteleostomi</taxon>
        <taxon>Actinopterygii</taxon>
        <taxon>Neopterygii</taxon>
        <taxon>Teleostei</taxon>
        <taxon>Neoteleostei</taxon>
        <taxon>Acanthomorphata</taxon>
        <taxon>Ovalentaria</taxon>
        <taxon>Cichlomorphae</taxon>
        <taxon>Cichliformes</taxon>
        <taxon>Cichlidae</taxon>
        <taxon>African cichlids</taxon>
        <taxon>Pseudocrenilabrinae</taxon>
        <taxon>Haplochromini</taxon>
        <taxon>Haplochromis</taxon>
    </lineage>
</organism>
<sequence length="142" mass="15180">MPPSILTLRTHSSSLDMSVSSSQGLTSSRMEDLAMRAGFLDFLAAYSARRCSLILATSALSASSSDPKRSMSSSSLASFGVAGGVAGRTYRLLKAHQCGPPPSPSLSLVLPLGKFFKDGQTFSFLLSRLCIFETFVTLQYIK</sequence>
<dbReference type="Ensembl" id="ENSHBUT00000029557.1">
    <property type="protein sequence ID" value="ENSHBUP00000034614.1"/>
    <property type="gene ID" value="ENSHBUG00000022296.1"/>
</dbReference>